<dbReference type="OrthoDB" id="9759608at2"/>
<evidence type="ECO:0000313" key="4">
    <source>
        <dbReference type="EMBL" id="RAI30125.1"/>
    </source>
</evidence>
<dbReference type="InterPro" id="IPR045079">
    <property type="entry name" value="Oxoprolinase-like"/>
</dbReference>
<evidence type="ECO:0000259" key="3">
    <source>
        <dbReference type="Pfam" id="PF19278"/>
    </source>
</evidence>
<dbReference type="GO" id="GO:0017168">
    <property type="term" value="F:5-oxoprolinase (ATP-hydrolyzing) activity"/>
    <property type="evidence" value="ECO:0007669"/>
    <property type="project" value="TreeGrafter"/>
</dbReference>
<dbReference type="InterPro" id="IPR043129">
    <property type="entry name" value="ATPase_NBD"/>
</dbReference>
<evidence type="ECO:0000313" key="5">
    <source>
        <dbReference type="Proteomes" id="UP000249299"/>
    </source>
</evidence>
<dbReference type="AlphaFoldDB" id="A0A327JX25"/>
<name>A0A327JX25_9HYPH</name>
<sequence>MLAASLGEEKEAGVLVGIDIGGTFTDVVALDPRNGRVFLHKLPSTNDNPALAALLGLHEILAQSGTSPERLEGVSHGTTVATNAVLQSRYARTALVTTKGFRDVLDIGRQRRPDLWDIDRDKPDPIAARGDRFEVDERLDRNGDVLKAPPAAEIEALIPWIQTAGVEAVAVCFLHAYASNRHEERIADEVRRRLPGVYVCTSAEVVNEFREYERFCSTVVNASLLPVMDRYLAELEGGVHDISGKAFLRVMQSSGGTMSATAAREKPINTFLSGPSAGVIGAVAVAAAAKQDDFITLDVGGTSADVCLVEDGQSQLRLDQRIAGLPVKTPTVDVHTVGTGGGSIAWIDASGLLKVGPQSAGATPGPACYGRGGTMPTVSDANEVLGRLNPDTLLGGRLKVDWDAADGVISDLAGKLGLSRTEAAFGVIRIANAQIVQAIRVISVERGHDPRDFALLAAGGGGPAQAAEVARELGIKTVLVPANPGLLCAYGLLHSRQRADFSRTRLIPVADGASGAISDLRDDVLAEVEEWRQREGKAPDDFELACLGDFRYGGQDSELQVDIGLGAIDEVVAAALRKAFHDAHEANYGYAARAQRVELVAIRIVATGRQPRYPAEDLSAAGDGRPSATRSVWFEHDGRVDTPIYQRSSLIPGTAMQGPAIVEQMDTSTLVLPGMSFTLLPSGVLVLEEAE</sequence>
<dbReference type="GO" id="GO:0006749">
    <property type="term" value="P:glutathione metabolic process"/>
    <property type="evidence" value="ECO:0007669"/>
    <property type="project" value="TreeGrafter"/>
</dbReference>
<dbReference type="Pfam" id="PF01968">
    <property type="entry name" value="Hydantoinase_A"/>
    <property type="match status" value="1"/>
</dbReference>
<feature type="domain" description="Hydantoinase/oxoprolinase N-terminal" evidence="2">
    <location>
        <begin position="16"/>
        <end position="192"/>
    </location>
</feature>
<dbReference type="PANTHER" id="PTHR11365">
    <property type="entry name" value="5-OXOPROLINASE RELATED"/>
    <property type="match status" value="1"/>
</dbReference>
<dbReference type="InterPro" id="IPR002821">
    <property type="entry name" value="Hydantoinase_A"/>
</dbReference>
<dbReference type="InterPro" id="IPR049517">
    <property type="entry name" value="ACX-like_C"/>
</dbReference>
<evidence type="ECO:0000259" key="2">
    <source>
        <dbReference type="Pfam" id="PF05378"/>
    </source>
</evidence>
<dbReference type="SUPFAM" id="SSF53067">
    <property type="entry name" value="Actin-like ATPase domain"/>
    <property type="match status" value="1"/>
</dbReference>
<dbReference type="PANTHER" id="PTHR11365:SF23">
    <property type="entry name" value="HYPOTHETICAL 5-OXOPROLINASE (EUROFUNG)-RELATED"/>
    <property type="match status" value="1"/>
</dbReference>
<dbReference type="Proteomes" id="UP000249299">
    <property type="component" value="Unassembled WGS sequence"/>
</dbReference>
<comment type="caution">
    <text evidence="4">The sequence shown here is derived from an EMBL/GenBank/DDBJ whole genome shotgun (WGS) entry which is preliminary data.</text>
</comment>
<organism evidence="4 5">
    <name type="scientific">Rhodobium orientis</name>
    <dbReference type="NCBI Taxonomy" id="34017"/>
    <lineage>
        <taxon>Bacteria</taxon>
        <taxon>Pseudomonadati</taxon>
        <taxon>Pseudomonadota</taxon>
        <taxon>Alphaproteobacteria</taxon>
        <taxon>Hyphomicrobiales</taxon>
        <taxon>Rhodobiaceae</taxon>
        <taxon>Rhodobium</taxon>
    </lineage>
</organism>
<keyword evidence="5" id="KW-1185">Reference proteome</keyword>
<evidence type="ECO:0000259" key="1">
    <source>
        <dbReference type="Pfam" id="PF01968"/>
    </source>
</evidence>
<dbReference type="Pfam" id="PF19278">
    <property type="entry name" value="Hydant_A_C"/>
    <property type="match status" value="1"/>
</dbReference>
<dbReference type="InterPro" id="IPR008040">
    <property type="entry name" value="Hydant_A_N"/>
</dbReference>
<gene>
    <name evidence="4" type="ORF">CH339_00925</name>
</gene>
<proteinExistence type="predicted"/>
<reference evidence="4 5" key="1">
    <citation type="submission" date="2017-07" db="EMBL/GenBank/DDBJ databases">
        <title>Draft Genome Sequences of Select Purple Nonsulfur Bacteria.</title>
        <authorList>
            <person name="Lasarre B."/>
            <person name="Mckinlay J.B."/>
        </authorList>
    </citation>
    <scope>NUCLEOTIDE SEQUENCE [LARGE SCALE GENOMIC DNA]</scope>
    <source>
        <strain evidence="4 5">DSM 11290</strain>
    </source>
</reference>
<dbReference type="GO" id="GO:0005829">
    <property type="term" value="C:cytosol"/>
    <property type="evidence" value="ECO:0007669"/>
    <property type="project" value="TreeGrafter"/>
</dbReference>
<dbReference type="Pfam" id="PF05378">
    <property type="entry name" value="Hydant_A_N"/>
    <property type="match status" value="1"/>
</dbReference>
<accession>A0A327JX25</accession>
<dbReference type="EMBL" id="NPEV01000001">
    <property type="protein sequence ID" value="RAI30125.1"/>
    <property type="molecule type" value="Genomic_DNA"/>
</dbReference>
<protein>
    <recommendedName>
        <fullName evidence="6">5-oxoprolinase</fullName>
    </recommendedName>
</protein>
<evidence type="ECO:0008006" key="6">
    <source>
        <dbReference type="Google" id="ProtNLM"/>
    </source>
</evidence>
<feature type="domain" description="Hydantoinase A/oxoprolinase" evidence="1">
    <location>
        <begin position="215"/>
        <end position="499"/>
    </location>
</feature>
<feature type="domain" description="Acetophenone carboxylase-like C-terminal" evidence="3">
    <location>
        <begin position="516"/>
        <end position="675"/>
    </location>
</feature>